<feature type="compositionally biased region" description="Basic and acidic residues" evidence="1">
    <location>
        <begin position="13"/>
        <end position="31"/>
    </location>
</feature>
<sequence>MGGTKRNKRKKVNKEEMKGRDFEGEPTRREVDAAVRGAAAGEPVEPSDVEVSEGLKKLAERMGESFRHELSAEDFAIIEAQEQRGHSYAYKMRRDGTDTAPRDLSSLEGNMSWVDAADGILIFRESVSPEHGTFGTEQPDRRIIEAQERRGYALINRCTKEELFGFMNNVPAGVTREFKKSPQSEYFLVFEHDKGKNPSQ</sequence>
<accession>A0A1G2CDF7</accession>
<evidence type="ECO:0000313" key="2">
    <source>
        <dbReference type="EMBL" id="OGY99428.1"/>
    </source>
</evidence>
<gene>
    <name evidence="2" type="ORF">A2945_01055</name>
</gene>
<dbReference type="EMBL" id="MHLA01000015">
    <property type="protein sequence ID" value="OGY99428.1"/>
    <property type="molecule type" value="Genomic_DNA"/>
</dbReference>
<proteinExistence type="predicted"/>
<feature type="compositionally biased region" description="Basic residues" evidence="1">
    <location>
        <begin position="1"/>
        <end position="12"/>
    </location>
</feature>
<comment type="caution">
    <text evidence="2">The sequence shown here is derived from an EMBL/GenBank/DDBJ whole genome shotgun (WGS) entry which is preliminary data.</text>
</comment>
<reference evidence="2 3" key="1">
    <citation type="journal article" date="2016" name="Nat. Commun.">
        <title>Thousands of microbial genomes shed light on interconnected biogeochemical processes in an aquifer system.</title>
        <authorList>
            <person name="Anantharaman K."/>
            <person name="Brown C.T."/>
            <person name="Hug L.A."/>
            <person name="Sharon I."/>
            <person name="Castelle C.J."/>
            <person name="Probst A.J."/>
            <person name="Thomas B.C."/>
            <person name="Singh A."/>
            <person name="Wilkins M.J."/>
            <person name="Karaoz U."/>
            <person name="Brodie E.L."/>
            <person name="Williams K.H."/>
            <person name="Hubbard S.S."/>
            <person name="Banfield J.F."/>
        </authorList>
    </citation>
    <scope>NUCLEOTIDE SEQUENCE [LARGE SCALE GENOMIC DNA]</scope>
</reference>
<dbReference type="AlphaFoldDB" id="A0A1G2CDF7"/>
<protein>
    <submittedName>
        <fullName evidence="2">Uncharacterized protein</fullName>
    </submittedName>
</protein>
<feature type="region of interest" description="Disordered" evidence="1">
    <location>
        <begin position="1"/>
        <end position="31"/>
    </location>
</feature>
<evidence type="ECO:0000256" key="1">
    <source>
        <dbReference type="SAM" id="MobiDB-lite"/>
    </source>
</evidence>
<dbReference type="Proteomes" id="UP000178880">
    <property type="component" value="Unassembled WGS sequence"/>
</dbReference>
<name>A0A1G2CDF7_9BACT</name>
<evidence type="ECO:0000313" key="3">
    <source>
        <dbReference type="Proteomes" id="UP000178880"/>
    </source>
</evidence>
<organism evidence="2 3">
    <name type="scientific">Candidatus Liptonbacteria bacterium RIFCSPLOWO2_01_FULL_52_25</name>
    <dbReference type="NCBI Taxonomy" id="1798650"/>
    <lineage>
        <taxon>Bacteria</taxon>
        <taxon>Candidatus Liptoniibacteriota</taxon>
    </lineage>
</organism>
<dbReference type="STRING" id="1798650.A2945_01055"/>